<evidence type="ECO:0000313" key="4">
    <source>
        <dbReference type="Proteomes" id="UP000655420"/>
    </source>
</evidence>
<feature type="region of interest" description="Disordered" evidence="1">
    <location>
        <begin position="80"/>
        <end position="103"/>
    </location>
</feature>
<reference evidence="3" key="1">
    <citation type="submission" date="2020-12" db="EMBL/GenBank/DDBJ databases">
        <title>Bacterial taxonomy.</title>
        <authorList>
            <person name="Pan X."/>
        </authorList>
    </citation>
    <scope>NUCLEOTIDE SEQUENCE</scope>
    <source>
        <strain evidence="3">M0105</strain>
    </source>
</reference>
<dbReference type="EMBL" id="JAEHHL010000004">
    <property type="protein sequence ID" value="MBK0399328.1"/>
    <property type="molecule type" value="Genomic_DNA"/>
</dbReference>
<evidence type="ECO:0000313" key="3">
    <source>
        <dbReference type="EMBL" id="MBK0399328.1"/>
    </source>
</evidence>
<feature type="signal peptide" evidence="2">
    <location>
        <begin position="1"/>
        <end position="18"/>
    </location>
</feature>
<keyword evidence="4" id="KW-1185">Reference proteome</keyword>
<gene>
    <name evidence="3" type="ORF">H0I76_09005</name>
</gene>
<dbReference type="Proteomes" id="UP000655420">
    <property type="component" value="Unassembled WGS sequence"/>
</dbReference>
<sequence length="103" mass="10683">MVCRRAGPALLTLAAVLAGCGTTELFGTYDVPESPEVAEAPWPRLVDTPTPPPQGTYGPGVPDPAQGVAVVSDLTSVATDSAARAETLRDPVLGESDLKQLRR</sequence>
<evidence type="ECO:0000256" key="1">
    <source>
        <dbReference type="SAM" id="MobiDB-lite"/>
    </source>
</evidence>
<dbReference type="AlphaFoldDB" id="A0A8J7SDM9"/>
<feature type="chain" id="PRO_5035276461" evidence="2">
    <location>
        <begin position="19"/>
        <end position="103"/>
    </location>
</feature>
<proteinExistence type="predicted"/>
<name>A0A8J7SDM9_9RHOB</name>
<organism evidence="3 4">
    <name type="scientific">Thermohalobaculum xanthum</name>
    <dbReference type="NCBI Taxonomy" id="2753746"/>
    <lineage>
        <taxon>Bacteria</taxon>
        <taxon>Pseudomonadati</taxon>
        <taxon>Pseudomonadota</taxon>
        <taxon>Alphaproteobacteria</taxon>
        <taxon>Rhodobacterales</taxon>
        <taxon>Paracoccaceae</taxon>
        <taxon>Thermohalobaculum</taxon>
    </lineage>
</organism>
<protein>
    <submittedName>
        <fullName evidence="3">Uncharacterized protein</fullName>
    </submittedName>
</protein>
<feature type="region of interest" description="Disordered" evidence="1">
    <location>
        <begin position="37"/>
        <end position="64"/>
    </location>
</feature>
<accession>A0A8J7SDM9</accession>
<comment type="caution">
    <text evidence="3">The sequence shown here is derived from an EMBL/GenBank/DDBJ whole genome shotgun (WGS) entry which is preliminary data.</text>
</comment>
<dbReference type="PROSITE" id="PS51257">
    <property type="entry name" value="PROKAR_LIPOPROTEIN"/>
    <property type="match status" value="1"/>
</dbReference>
<evidence type="ECO:0000256" key="2">
    <source>
        <dbReference type="SAM" id="SignalP"/>
    </source>
</evidence>
<keyword evidence="2" id="KW-0732">Signal</keyword>
<dbReference type="RefSeq" id="WP_200609443.1">
    <property type="nucleotide sequence ID" value="NZ_JAEHHL010000004.1"/>
</dbReference>